<sequence>MAAATTTCLFLPLPSGERVGVRGSRLRWYVRQKRNPLTLTLSPEGRGDDGTPTHLPDTDRPRPIPC</sequence>
<keyword evidence="3" id="KW-1185">Reference proteome</keyword>
<proteinExistence type="predicted"/>
<evidence type="ECO:0000313" key="2">
    <source>
        <dbReference type="EMBL" id="MBP2296078.1"/>
    </source>
</evidence>
<accession>A0ABS4SVI8</accession>
<feature type="region of interest" description="Disordered" evidence="1">
    <location>
        <begin position="38"/>
        <end position="66"/>
    </location>
</feature>
<protein>
    <submittedName>
        <fullName evidence="2">Uncharacterized protein</fullName>
    </submittedName>
</protein>
<reference evidence="2 3" key="1">
    <citation type="submission" date="2021-03" db="EMBL/GenBank/DDBJ databases">
        <title>Genomic Encyclopedia of Type Strains, Phase III (KMG-III): the genomes of soil and plant-associated and newly described type strains.</title>
        <authorList>
            <person name="Whitman W."/>
        </authorList>
    </citation>
    <scope>NUCLEOTIDE SEQUENCE [LARGE SCALE GENOMIC DNA]</scope>
    <source>
        <strain evidence="2 3">IMMIB AFH-6</strain>
    </source>
</reference>
<name>A0ABS4SVI8_9PROT</name>
<organism evidence="2 3">
    <name type="scientific">Azospirillum rugosum</name>
    <dbReference type="NCBI Taxonomy" id="416170"/>
    <lineage>
        <taxon>Bacteria</taxon>
        <taxon>Pseudomonadati</taxon>
        <taxon>Pseudomonadota</taxon>
        <taxon>Alphaproteobacteria</taxon>
        <taxon>Rhodospirillales</taxon>
        <taxon>Azospirillaceae</taxon>
        <taxon>Azospirillum</taxon>
    </lineage>
</organism>
<evidence type="ECO:0000313" key="3">
    <source>
        <dbReference type="Proteomes" id="UP000781958"/>
    </source>
</evidence>
<dbReference type="Proteomes" id="UP000781958">
    <property type="component" value="Unassembled WGS sequence"/>
</dbReference>
<evidence type="ECO:0000256" key="1">
    <source>
        <dbReference type="SAM" id="MobiDB-lite"/>
    </source>
</evidence>
<feature type="compositionally biased region" description="Basic and acidic residues" evidence="1">
    <location>
        <begin position="45"/>
        <end position="66"/>
    </location>
</feature>
<dbReference type="EMBL" id="JAGINP010000027">
    <property type="protein sequence ID" value="MBP2296078.1"/>
    <property type="molecule type" value="Genomic_DNA"/>
</dbReference>
<comment type="caution">
    <text evidence="2">The sequence shown here is derived from an EMBL/GenBank/DDBJ whole genome shotgun (WGS) entry which is preliminary data.</text>
</comment>
<gene>
    <name evidence="2" type="ORF">J2851_005893</name>
</gene>